<feature type="non-terminal residue" evidence="3">
    <location>
        <position position="1"/>
    </location>
</feature>
<keyword evidence="1" id="KW-0863">Zinc-finger</keyword>
<proteinExistence type="predicted"/>
<feature type="domain" description="C2H2-type" evidence="2">
    <location>
        <begin position="59"/>
        <end position="87"/>
    </location>
</feature>
<gene>
    <name evidence="3" type="ORF">GMARGA_LOCUS39034</name>
</gene>
<name>A0ABN7X721_GIGMA</name>
<keyword evidence="4" id="KW-1185">Reference proteome</keyword>
<evidence type="ECO:0000256" key="1">
    <source>
        <dbReference type="PROSITE-ProRule" id="PRU00042"/>
    </source>
</evidence>
<dbReference type="InterPro" id="IPR013087">
    <property type="entry name" value="Znf_C2H2_type"/>
</dbReference>
<protein>
    <submittedName>
        <fullName evidence="3">46365_t:CDS:1</fullName>
    </submittedName>
</protein>
<keyword evidence="1" id="KW-0862">Zinc</keyword>
<comment type="caution">
    <text evidence="3">The sequence shown here is derived from an EMBL/GenBank/DDBJ whole genome shotgun (WGS) entry which is preliminary data.</text>
</comment>
<dbReference type="PROSITE" id="PS00028">
    <property type="entry name" value="ZINC_FINGER_C2H2_1"/>
    <property type="match status" value="1"/>
</dbReference>
<feature type="non-terminal residue" evidence="3">
    <location>
        <position position="122"/>
    </location>
</feature>
<evidence type="ECO:0000313" key="3">
    <source>
        <dbReference type="EMBL" id="CAG8848133.1"/>
    </source>
</evidence>
<accession>A0ABN7X721</accession>
<evidence type="ECO:0000313" key="4">
    <source>
        <dbReference type="Proteomes" id="UP000789901"/>
    </source>
</evidence>
<reference evidence="3 4" key="1">
    <citation type="submission" date="2021-06" db="EMBL/GenBank/DDBJ databases">
        <authorList>
            <person name="Kallberg Y."/>
            <person name="Tangrot J."/>
            <person name="Rosling A."/>
        </authorList>
    </citation>
    <scope>NUCLEOTIDE SEQUENCE [LARGE SCALE GENOMIC DNA]</scope>
    <source>
        <strain evidence="3 4">120-4 pot B 10/14</strain>
    </source>
</reference>
<dbReference type="PROSITE" id="PS50157">
    <property type="entry name" value="ZINC_FINGER_C2H2_2"/>
    <property type="match status" value="1"/>
</dbReference>
<sequence>NEESAAFLAENGGFLPPVSKGRDGHFLNPIHILQYADILKLPAYDAHCPSIPPEMHQRLCCTVCGKYFPTLRMVTTHKKSEHAKQKKHKESVHTVLSNSLDDFSLNLISAAPEINNRGSVSD</sequence>
<dbReference type="Proteomes" id="UP000789901">
    <property type="component" value="Unassembled WGS sequence"/>
</dbReference>
<organism evidence="3 4">
    <name type="scientific">Gigaspora margarita</name>
    <dbReference type="NCBI Taxonomy" id="4874"/>
    <lineage>
        <taxon>Eukaryota</taxon>
        <taxon>Fungi</taxon>
        <taxon>Fungi incertae sedis</taxon>
        <taxon>Mucoromycota</taxon>
        <taxon>Glomeromycotina</taxon>
        <taxon>Glomeromycetes</taxon>
        <taxon>Diversisporales</taxon>
        <taxon>Gigasporaceae</taxon>
        <taxon>Gigaspora</taxon>
    </lineage>
</organism>
<evidence type="ECO:0000259" key="2">
    <source>
        <dbReference type="PROSITE" id="PS50157"/>
    </source>
</evidence>
<dbReference type="EMBL" id="CAJVQB010090790">
    <property type="protein sequence ID" value="CAG8848133.1"/>
    <property type="molecule type" value="Genomic_DNA"/>
</dbReference>
<keyword evidence="1" id="KW-0479">Metal-binding</keyword>